<name>A0ABP3GKR6_9BACI</name>
<keyword evidence="2" id="KW-1185">Reference proteome</keyword>
<sequence>MKTVGDYISFLEEKGFKLGEDAISFIFFGKQFTKASDQLVIWAIEWTLKIKQNFDGSFYLLLLERIVEENIQTKRELLSFLDRTGLSA</sequence>
<dbReference type="Proteomes" id="UP001500782">
    <property type="component" value="Unassembled WGS sequence"/>
</dbReference>
<evidence type="ECO:0000313" key="1">
    <source>
        <dbReference type="EMBL" id="GAA0348132.1"/>
    </source>
</evidence>
<dbReference type="InterPro" id="IPR046126">
    <property type="entry name" value="DUF6123"/>
</dbReference>
<accession>A0ABP3GKR6</accession>
<dbReference type="Pfam" id="PF19618">
    <property type="entry name" value="DUF6123"/>
    <property type="match status" value="1"/>
</dbReference>
<organism evidence="1 2">
    <name type="scientific">Bacillus carboniphilus</name>
    <dbReference type="NCBI Taxonomy" id="86663"/>
    <lineage>
        <taxon>Bacteria</taxon>
        <taxon>Bacillati</taxon>
        <taxon>Bacillota</taxon>
        <taxon>Bacilli</taxon>
        <taxon>Bacillales</taxon>
        <taxon>Bacillaceae</taxon>
        <taxon>Bacillus</taxon>
    </lineage>
</organism>
<protein>
    <submittedName>
        <fullName evidence="1">Uncharacterized protein</fullName>
    </submittedName>
</protein>
<gene>
    <name evidence="1" type="ORF">GCM10008967_43080</name>
</gene>
<evidence type="ECO:0000313" key="2">
    <source>
        <dbReference type="Proteomes" id="UP001500782"/>
    </source>
</evidence>
<comment type="caution">
    <text evidence="1">The sequence shown here is derived from an EMBL/GenBank/DDBJ whole genome shotgun (WGS) entry which is preliminary data.</text>
</comment>
<reference evidence="2" key="1">
    <citation type="journal article" date="2019" name="Int. J. Syst. Evol. Microbiol.">
        <title>The Global Catalogue of Microorganisms (GCM) 10K type strain sequencing project: providing services to taxonomists for standard genome sequencing and annotation.</title>
        <authorList>
            <consortium name="The Broad Institute Genomics Platform"/>
            <consortium name="The Broad Institute Genome Sequencing Center for Infectious Disease"/>
            <person name="Wu L."/>
            <person name="Ma J."/>
        </authorList>
    </citation>
    <scope>NUCLEOTIDE SEQUENCE [LARGE SCALE GENOMIC DNA]</scope>
    <source>
        <strain evidence="2">JCM 9731</strain>
    </source>
</reference>
<dbReference type="RefSeq" id="WP_343804104.1">
    <property type="nucleotide sequence ID" value="NZ_BAAADJ010000064.1"/>
</dbReference>
<proteinExistence type="predicted"/>
<dbReference type="EMBL" id="BAAADJ010000064">
    <property type="protein sequence ID" value="GAA0348132.1"/>
    <property type="molecule type" value="Genomic_DNA"/>
</dbReference>